<proteinExistence type="predicted"/>
<keyword evidence="2" id="KW-1185">Reference proteome</keyword>
<gene>
    <name evidence="1" type="ORF">AVEN_223809_1</name>
</gene>
<comment type="caution">
    <text evidence="1">The sequence shown here is derived from an EMBL/GenBank/DDBJ whole genome shotgun (WGS) entry which is preliminary data.</text>
</comment>
<evidence type="ECO:0000313" key="1">
    <source>
        <dbReference type="EMBL" id="GBM17278.1"/>
    </source>
</evidence>
<sequence length="113" mass="12179">MGVVSLAPGKSPIGGADDLSDLSIEKLDWWLRSRLWGGVDLQIEGSFARPANHPCDRLSASSPLCYKNILLRVSSKISSGVTSMKLKLRITTPSSERSVYTSGSNHYEGKGGK</sequence>
<dbReference type="EMBL" id="BGPR01000385">
    <property type="protein sequence ID" value="GBM17278.1"/>
    <property type="molecule type" value="Genomic_DNA"/>
</dbReference>
<protein>
    <submittedName>
        <fullName evidence="1">Uncharacterized protein</fullName>
    </submittedName>
</protein>
<organism evidence="1 2">
    <name type="scientific">Araneus ventricosus</name>
    <name type="common">Orbweaver spider</name>
    <name type="synonym">Epeira ventricosa</name>
    <dbReference type="NCBI Taxonomy" id="182803"/>
    <lineage>
        <taxon>Eukaryota</taxon>
        <taxon>Metazoa</taxon>
        <taxon>Ecdysozoa</taxon>
        <taxon>Arthropoda</taxon>
        <taxon>Chelicerata</taxon>
        <taxon>Arachnida</taxon>
        <taxon>Araneae</taxon>
        <taxon>Araneomorphae</taxon>
        <taxon>Entelegynae</taxon>
        <taxon>Araneoidea</taxon>
        <taxon>Araneidae</taxon>
        <taxon>Araneus</taxon>
    </lineage>
</organism>
<accession>A0A4Y2DN81</accession>
<evidence type="ECO:0000313" key="2">
    <source>
        <dbReference type="Proteomes" id="UP000499080"/>
    </source>
</evidence>
<reference evidence="1 2" key="1">
    <citation type="journal article" date="2019" name="Sci. Rep.">
        <title>Orb-weaving spider Araneus ventricosus genome elucidates the spidroin gene catalogue.</title>
        <authorList>
            <person name="Kono N."/>
            <person name="Nakamura H."/>
            <person name="Ohtoshi R."/>
            <person name="Moran D.A.P."/>
            <person name="Shinohara A."/>
            <person name="Yoshida Y."/>
            <person name="Fujiwara M."/>
            <person name="Mori M."/>
            <person name="Tomita M."/>
            <person name="Arakawa K."/>
        </authorList>
    </citation>
    <scope>NUCLEOTIDE SEQUENCE [LARGE SCALE GENOMIC DNA]</scope>
</reference>
<dbReference type="AlphaFoldDB" id="A0A4Y2DN81"/>
<dbReference type="Proteomes" id="UP000499080">
    <property type="component" value="Unassembled WGS sequence"/>
</dbReference>
<name>A0A4Y2DN81_ARAVE</name>